<dbReference type="EMBL" id="GEDG01027139">
    <property type="protein sequence ID" value="JAP14045.1"/>
    <property type="molecule type" value="Transcribed_RNA"/>
</dbReference>
<accession>A0A0V0H1M7</accession>
<dbReference type="AlphaFoldDB" id="A0A0V0H1M7"/>
<organism evidence="1">
    <name type="scientific">Solanum chacoense</name>
    <name type="common">Chaco potato</name>
    <dbReference type="NCBI Taxonomy" id="4108"/>
    <lineage>
        <taxon>Eukaryota</taxon>
        <taxon>Viridiplantae</taxon>
        <taxon>Streptophyta</taxon>
        <taxon>Embryophyta</taxon>
        <taxon>Tracheophyta</taxon>
        <taxon>Spermatophyta</taxon>
        <taxon>Magnoliopsida</taxon>
        <taxon>eudicotyledons</taxon>
        <taxon>Gunneridae</taxon>
        <taxon>Pentapetalae</taxon>
        <taxon>asterids</taxon>
        <taxon>lamiids</taxon>
        <taxon>Solanales</taxon>
        <taxon>Solanaceae</taxon>
        <taxon>Solanoideae</taxon>
        <taxon>Solaneae</taxon>
        <taxon>Solanum</taxon>
    </lineage>
</organism>
<reference evidence="1" key="1">
    <citation type="submission" date="2015-12" db="EMBL/GenBank/DDBJ databases">
        <title>Gene expression during late stages of embryo sac development: a critical building block for successful pollen-pistil interactions.</title>
        <authorList>
            <person name="Liu Y."/>
            <person name="Joly V."/>
            <person name="Sabar M."/>
            <person name="Matton D.P."/>
        </authorList>
    </citation>
    <scope>NUCLEOTIDE SEQUENCE</scope>
</reference>
<sequence length="71" mass="8150">MSLAMFSVCLGKWEKENLSLRNICLCAKDEAFHGTRERLRFLKGGYSLSLKFNLANEFSSSFVIKRKLTTL</sequence>
<name>A0A0V0H1M7_SOLCH</name>
<protein>
    <submittedName>
        <fullName evidence="1">Putative ovule protein</fullName>
    </submittedName>
</protein>
<proteinExistence type="predicted"/>
<evidence type="ECO:0000313" key="1">
    <source>
        <dbReference type="EMBL" id="JAP14045.1"/>
    </source>
</evidence>